<name>A0A2G5K916_9RHOB</name>
<proteinExistence type="predicted"/>
<gene>
    <name evidence="5" type="ORF">BFP76_13715</name>
</gene>
<feature type="domain" description="Transcription regulator AsnC/Lrp ligand binding" evidence="4">
    <location>
        <begin position="70"/>
        <end position="142"/>
    </location>
</feature>
<evidence type="ECO:0000313" key="6">
    <source>
        <dbReference type="Proteomes" id="UP000231516"/>
    </source>
</evidence>
<dbReference type="GO" id="GO:0005829">
    <property type="term" value="C:cytosol"/>
    <property type="evidence" value="ECO:0007669"/>
    <property type="project" value="TreeGrafter"/>
</dbReference>
<keyword evidence="6" id="KW-1185">Reference proteome</keyword>
<dbReference type="InterPro" id="IPR036390">
    <property type="entry name" value="WH_DNA-bd_sf"/>
</dbReference>
<dbReference type="Pfam" id="PF13412">
    <property type="entry name" value="HTH_24"/>
    <property type="match status" value="1"/>
</dbReference>
<dbReference type="InterPro" id="IPR036388">
    <property type="entry name" value="WH-like_DNA-bd_sf"/>
</dbReference>
<dbReference type="InterPro" id="IPR019887">
    <property type="entry name" value="Tscrpt_reg_AsnC/Lrp_C"/>
</dbReference>
<dbReference type="GO" id="GO:0043200">
    <property type="term" value="P:response to amino acid"/>
    <property type="evidence" value="ECO:0007669"/>
    <property type="project" value="TreeGrafter"/>
</dbReference>
<dbReference type="InterPro" id="IPR019888">
    <property type="entry name" value="Tscrpt_reg_AsnC-like"/>
</dbReference>
<evidence type="ECO:0000256" key="3">
    <source>
        <dbReference type="ARBA" id="ARBA00023163"/>
    </source>
</evidence>
<dbReference type="GO" id="GO:0043565">
    <property type="term" value="F:sequence-specific DNA binding"/>
    <property type="evidence" value="ECO:0007669"/>
    <property type="project" value="InterPro"/>
</dbReference>
<dbReference type="EMBL" id="MDGM01000007">
    <property type="protein sequence ID" value="PIB26026.1"/>
    <property type="molecule type" value="Genomic_DNA"/>
</dbReference>
<dbReference type="PRINTS" id="PR00033">
    <property type="entry name" value="HTHASNC"/>
</dbReference>
<keyword evidence="3" id="KW-0804">Transcription</keyword>
<dbReference type="OrthoDB" id="9802341at2"/>
<dbReference type="RefSeq" id="WP_099591774.1">
    <property type="nucleotide sequence ID" value="NZ_MDGM01000007.1"/>
</dbReference>
<comment type="caution">
    <text evidence="5">The sequence shown here is derived from an EMBL/GenBank/DDBJ whole genome shotgun (WGS) entry which is preliminary data.</text>
</comment>
<dbReference type="AlphaFoldDB" id="A0A2G5K916"/>
<sequence length="152" mass="17307">MKCSDQDLQVLRELQSDATLSLAQLSERTGIAQSTLWRKLQEFDKRGLIMRRVSILNPKLLDCGLCVLAHISLADHSLETVNGFLRLVNAHGEIQECHKTSGSADYILKIRVKDMDEYEEFLTHNFLRSGFVQNVLSNFVMKSEKDVTELPI</sequence>
<organism evidence="5 6">
    <name type="scientific">Paramylibacter kogurei</name>
    <dbReference type="NCBI Taxonomy" id="1889778"/>
    <lineage>
        <taxon>Bacteria</taxon>
        <taxon>Pseudomonadati</taxon>
        <taxon>Pseudomonadota</taxon>
        <taxon>Alphaproteobacteria</taxon>
        <taxon>Rhodobacterales</taxon>
        <taxon>Paracoccaceae</taxon>
        <taxon>Paramylibacter</taxon>
    </lineage>
</organism>
<evidence type="ECO:0000256" key="1">
    <source>
        <dbReference type="ARBA" id="ARBA00023015"/>
    </source>
</evidence>
<dbReference type="PANTHER" id="PTHR30154:SF34">
    <property type="entry name" value="TRANSCRIPTIONAL REGULATOR AZLB"/>
    <property type="match status" value="1"/>
</dbReference>
<evidence type="ECO:0000313" key="5">
    <source>
        <dbReference type="EMBL" id="PIB26026.1"/>
    </source>
</evidence>
<dbReference type="Gene3D" id="3.30.70.920">
    <property type="match status" value="1"/>
</dbReference>
<keyword evidence="2" id="KW-0238">DNA-binding</keyword>
<dbReference type="Proteomes" id="UP000231516">
    <property type="component" value="Unassembled WGS sequence"/>
</dbReference>
<dbReference type="InterPro" id="IPR011008">
    <property type="entry name" value="Dimeric_a/b-barrel"/>
</dbReference>
<dbReference type="SUPFAM" id="SSF46785">
    <property type="entry name" value="Winged helix' DNA-binding domain"/>
    <property type="match status" value="1"/>
</dbReference>
<dbReference type="InterPro" id="IPR000485">
    <property type="entry name" value="AsnC-type_HTH_dom"/>
</dbReference>
<evidence type="ECO:0000256" key="2">
    <source>
        <dbReference type="ARBA" id="ARBA00023125"/>
    </source>
</evidence>
<dbReference type="Gene3D" id="1.10.10.10">
    <property type="entry name" value="Winged helix-like DNA-binding domain superfamily/Winged helix DNA-binding domain"/>
    <property type="match status" value="1"/>
</dbReference>
<dbReference type="SMART" id="SM00344">
    <property type="entry name" value="HTH_ASNC"/>
    <property type="match status" value="1"/>
</dbReference>
<evidence type="ECO:0000259" key="4">
    <source>
        <dbReference type="Pfam" id="PF01037"/>
    </source>
</evidence>
<protein>
    <recommendedName>
        <fullName evidence="4">Transcription regulator AsnC/Lrp ligand binding domain-containing protein</fullName>
    </recommendedName>
</protein>
<keyword evidence="1" id="KW-0805">Transcription regulation</keyword>
<dbReference type="Pfam" id="PF01037">
    <property type="entry name" value="AsnC_trans_reg"/>
    <property type="match status" value="1"/>
</dbReference>
<dbReference type="PANTHER" id="PTHR30154">
    <property type="entry name" value="LEUCINE-RESPONSIVE REGULATORY PROTEIN"/>
    <property type="match status" value="1"/>
</dbReference>
<accession>A0A2G5K916</accession>
<reference evidence="5 6" key="1">
    <citation type="submission" date="2016-08" db="EMBL/GenBank/DDBJ databases">
        <title>Draft genome of Amylibacter sp. strain 4G11.</title>
        <authorList>
            <person name="Wong S.-K."/>
            <person name="Hamasaki K."/>
            <person name="Yoshizawa S."/>
        </authorList>
    </citation>
    <scope>NUCLEOTIDE SEQUENCE [LARGE SCALE GENOMIC DNA]</scope>
    <source>
        <strain evidence="5 6">4G11</strain>
    </source>
</reference>
<dbReference type="SUPFAM" id="SSF54909">
    <property type="entry name" value="Dimeric alpha+beta barrel"/>
    <property type="match status" value="1"/>
</dbReference>